<dbReference type="PANTHER" id="PTHR33908:SF11">
    <property type="entry name" value="MEMBRANE PROTEIN"/>
    <property type="match status" value="1"/>
</dbReference>
<keyword evidence="4" id="KW-0808">Transferase</keyword>
<sequence>MARPDSGVGALPLRRRGHQLWPLIPGMNLSFLATRTVPRWFWPVLLGLNFLVHLPFFGLPPKGAHSWRQCNTMAVARNLYEEGMNPLRPRVDRRGASDGVTGMQFPAYEWAVAAGYQVLGFHESIPRVVNWLIFAAGLATFYALARRLSGSGWAAAVGTWALAWSPELFYHSINALPDVLALSASIGGLYYFLRWYQAEDAHPGSYALALLLTTLAGLTKLQYLAIGAPIAVLILRDLWLRRLPWRRLPALGLFAAVAVGVPLAWYARAVRLIKESGLADFGLELRPADSLSTAVRILRENLLSDLPELLVGFPGFVLLVVGLVALVRAGYVRRFWFLPMLAWAVVLLAYHLIELSQMDVHQYYMLPYLPLLMLTVALGAAWLQPRHRGALWLALLLGLQPVAAAIRVIPSRWGGGPREIPAELYYPESRAALETAVPNDALCLVGPDISGCKYFYFLHKKGFGFGAPEDLWNAKPDGSTLLDSAVRNGARYLYTNDSTALGNARVRPYLGREIKRVGEFRVLELRRPLATD</sequence>
<feature type="transmembrane region" description="Helical" evidence="8">
    <location>
        <begin position="309"/>
        <end position="328"/>
    </location>
</feature>
<feature type="transmembrane region" description="Helical" evidence="8">
    <location>
        <begin position="175"/>
        <end position="193"/>
    </location>
</feature>
<keyword evidence="3" id="KW-0328">Glycosyltransferase</keyword>
<dbReference type="OrthoDB" id="1112848at2"/>
<protein>
    <submittedName>
        <fullName evidence="9">Uncharacterized protein</fullName>
    </submittedName>
</protein>
<evidence type="ECO:0000313" key="10">
    <source>
        <dbReference type="Proteomes" id="UP000248553"/>
    </source>
</evidence>
<keyword evidence="7 8" id="KW-0472">Membrane</keyword>
<feature type="transmembrane region" description="Helical" evidence="8">
    <location>
        <begin position="151"/>
        <end position="170"/>
    </location>
</feature>
<feature type="transmembrane region" description="Helical" evidence="8">
    <location>
        <begin position="365"/>
        <end position="383"/>
    </location>
</feature>
<dbReference type="AlphaFoldDB" id="A0A328BFJ3"/>
<comment type="subcellular location">
    <subcellularLocation>
        <location evidence="1">Cell membrane</location>
        <topology evidence="1">Multi-pass membrane protein</topology>
    </subcellularLocation>
</comment>
<evidence type="ECO:0000256" key="3">
    <source>
        <dbReference type="ARBA" id="ARBA00022676"/>
    </source>
</evidence>
<dbReference type="PANTHER" id="PTHR33908">
    <property type="entry name" value="MANNOSYLTRANSFERASE YKCB-RELATED"/>
    <property type="match status" value="1"/>
</dbReference>
<reference evidence="10" key="1">
    <citation type="submission" date="2018-05" db="EMBL/GenBank/DDBJ databases">
        <authorList>
            <person name="Nie L."/>
        </authorList>
    </citation>
    <scope>NUCLEOTIDE SEQUENCE [LARGE SCALE GENOMIC DNA]</scope>
    <source>
        <strain evidence="10">NL</strain>
    </source>
</reference>
<evidence type="ECO:0000256" key="2">
    <source>
        <dbReference type="ARBA" id="ARBA00022475"/>
    </source>
</evidence>
<keyword evidence="6 8" id="KW-1133">Transmembrane helix</keyword>
<gene>
    <name evidence="9" type="ORF">DLM85_18285</name>
</gene>
<dbReference type="Proteomes" id="UP000248553">
    <property type="component" value="Unassembled WGS sequence"/>
</dbReference>
<name>A0A328BFJ3_9BACT</name>
<evidence type="ECO:0000256" key="4">
    <source>
        <dbReference type="ARBA" id="ARBA00022679"/>
    </source>
</evidence>
<dbReference type="GO" id="GO:0005886">
    <property type="term" value="C:plasma membrane"/>
    <property type="evidence" value="ECO:0007669"/>
    <property type="project" value="UniProtKB-SubCell"/>
</dbReference>
<feature type="transmembrane region" description="Helical" evidence="8">
    <location>
        <begin position="335"/>
        <end position="353"/>
    </location>
</feature>
<keyword evidence="2" id="KW-1003">Cell membrane</keyword>
<keyword evidence="10" id="KW-1185">Reference proteome</keyword>
<feature type="transmembrane region" description="Helical" evidence="8">
    <location>
        <begin position="128"/>
        <end position="145"/>
    </location>
</feature>
<feature type="transmembrane region" description="Helical" evidence="8">
    <location>
        <begin position="390"/>
        <end position="409"/>
    </location>
</feature>
<evidence type="ECO:0000256" key="8">
    <source>
        <dbReference type="SAM" id="Phobius"/>
    </source>
</evidence>
<proteinExistence type="predicted"/>
<dbReference type="GO" id="GO:0009103">
    <property type="term" value="P:lipopolysaccharide biosynthetic process"/>
    <property type="evidence" value="ECO:0007669"/>
    <property type="project" value="UniProtKB-ARBA"/>
</dbReference>
<evidence type="ECO:0000256" key="6">
    <source>
        <dbReference type="ARBA" id="ARBA00022989"/>
    </source>
</evidence>
<feature type="transmembrane region" description="Helical" evidence="8">
    <location>
        <begin position="205"/>
        <end position="235"/>
    </location>
</feature>
<keyword evidence="5 8" id="KW-0812">Transmembrane</keyword>
<accession>A0A328BFJ3</accession>
<evidence type="ECO:0000256" key="7">
    <source>
        <dbReference type="ARBA" id="ARBA00023136"/>
    </source>
</evidence>
<dbReference type="EMBL" id="QHKM01000006">
    <property type="protein sequence ID" value="RAK64636.1"/>
    <property type="molecule type" value="Genomic_DNA"/>
</dbReference>
<dbReference type="GO" id="GO:0016763">
    <property type="term" value="F:pentosyltransferase activity"/>
    <property type="evidence" value="ECO:0007669"/>
    <property type="project" value="TreeGrafter"/>
</dbReference>
<feature type="transmembrane region" description="Helical" evidence="8">
    <location>
        <begin position="40"/>
        <end position="59"/>
    </location>
</feature>
<evidence type="ECO:0000256" key="5">
    <source>
        <dbReference type="ARBA" id="ARBA00022692"/>
    </source>
</evidence>
<dbReference type="InterPro" id="IPR050297">
    <property type="entry name" value="LipidA_mod_glycosyltrf_83"/>
</dbReference>
<feature type="transmembrane region" description="Helical" evidence="8">
    <location>
        <begin position="247"/>
        <end position="267"/>
    </location>
</feature>
<comment type="caution">
    <text evidence="9">The sequence shown here is derived from an EMBL/GenBank/DDBJ whole genome shotgun (WGS) entry which is preliminary data.</text>
</comment>
<organism evidence="9 10">
    <name type="scientific">Hymenobacter edaphi</name>
    <dbReference type="NCBI Taxonomy" id="2211146"/>
    <lineage>
        <taxon>Bacteria</taxon>
        <taxon>Pseudomonadati</taxon>
        <taxon>Bacteroidota</taxon>
        <taxon>Cytophagia</taxon>
        <taxon>Cytophagales</taxon>
        <taxon>Hymenobacteraceae</taxon>
        <taxon>Hymenobacter</taxon>
    </lineage>
</organism>
<evidence type="ECO:0000313" key="9">
    <source>
        <dbReference type="EMBL" id="RAK64636.1"/>
    </source>
</evidence>
<evidence type="ECO:0000256" key="1">
    <source>
        <dbReference type="ARBA" id="ARBA00004651"/>
    </source>
</evidence>